<comment type="similarity">
    <text evidence="5">Belongs to the bacterial ribosomal protein bL25 family. CTC subfamily.</text>
</comment>
<dbReference type="InterPro" id="IPR011035">
    <property type="entry name" value="Ribosomal_bL25/Gln-tRNA_synth"/>
</dbReference>
<dbReference type="InterPro" id="IPR020057">
    <property type="entry name" value="Ribosomal_bL25_b-dom"/>
</dbReference>
<dbReference type="AlphaFoldDB" id="A0A521G4N3"/>
<accession>A0A521G4N3</accession>
<comment type="function">
    <text evidence="5">This is one of the proteins that binds to the 5S RNA in the ribosome where it forms part of the central protuberance.</text>
</comment>
<evidence type="ECO:0000313" key="9">
    <source>
        <dbReference type="Proteomes" id="UP000316238"/>
    </source>
</evidence>
<dbReference type="SUPFAM" id="SSF50715">
    <property type="entry name" value="Ribosomal protein L25-like"/>
    <property type="match status" value="1"/>
</dbReference>
<dbReference type="PANTHER" id="PTHR33284:SF1">
    <property type="entry name" value="RIBOSOMAL PROTEIN L25_GLN-TRNA SYNTHETASE, ANTI-CODON-BINDING DOMAIN-CONTAINING PROTEIN"/>
    <property type="match status" value="1"/>
</dbReference>
<feature type="domain" description="Large ribosomal subunit protein bL25 L25" evidence="6">
    <location>
        <begin position="7"/>
        <end position="93"/>
    </location>
</feature>
<dbReference type="GO" id="GO:0008097">
    <property type="term" value="F:5S rRNA binding"/>
    <property type="evidence" value="ECO:0007669"/>
    <property type="project" value="InterPro"/>
</dbReference>
<dbReference type="GO" id="GO:0022625">
    <property type="term" value="C:cytosolic large ribosomal subunit"/>
    <property type="evidence" value="ECO:0007669"/>
    <property type="project" value="TreeGrafter"/>
</dbReference>
<evidence type="ECO:0000256" key="1">
    <source>
        <dbReference type="ARBA" id="ARBA00022730"/>
    </source>
</evidence>
<dbReference type="InterPro" id="IPR001021">
    <property type="entry name" value="Ribosomal_bL25_long"/>
</dbReference>
<sequence length="182" mass="19771">MLQVNMSAVKRTALGKGECRRMRMAKKTPAVVYGKGDVAVPLQFDEAVLYKDLLFIHRRNAVVTLDIEGDKRHAVVQEIQKSPTVEQVLHVDFLEIELDKPVALHVPLRLTGVAKGVEFGGELTVAKESVILRGCPLDIPDEIVADITELDKGGVGLACADLVLPAKVELLDDPAQVCVSVI</sequence>
<evidence type="ECO:0000256" key="4">
    <source>
        <dbReference type="ARBA" id="ARBA00023274"/>
    </source>
</evidence>
<dbReference type="NCBIfam" id="TIGR00731">
    <property type="entry name" value="bL25_bact_ctc"/>
    <property type="match status" value="1"/>
</dbReference>
<name>A0A521G4N3_9BACT</name>
<dbReference type="GO" id="GO:0006412">
    <property type="term" value="P:translation"/>
    <property type="evidence" value="ECO:0007669"/>
    <property type="project" value="UniProtKB-UniRule"/>
</dbReference>
<evidence type="ECO:0000259" key="6">
    <source>
        <dbReference type="Pfam" id="PF01386"/>
    </source>
</evidence>
<evidence type="ECO:0000256" key="5">
    <source>
        <dbReference type="HAMAP-Rule" id="MF_01334"/>
    </source>
</evidence>
<dbReference type="Pfam" id="PF01386">
    <property type="entry name" value="Ribosomal_L25p"/>
    <property type="match status" value="1"/>
</dbReference>
<dbReference type="InterPro" id="IPR029751">
    <property type="entry name" value="Ribosomal_L25_dom"/>
</dbReference>
<dbReference type="PANTHER" id="PTHR33284">
    <property type="entry name" value="RIBOSOMAL PROTEIN L25/GLN-TRNA SYNTHETASE, ANTI-CODON-BINDING DOMAIN-CONTAINING PROTEIN"/>
    <property type="match status" value="1"/>
</dbReference>
<evidence type="ECO:0000256" key="3">
    <source>
        <dbReference type="ARBA" id="ARBA00022980"/>
    </source>
</evidence>
<proteinExistence type="inferred from homology"/>
<dbReference type="InterPro" id="IPR020930">
    <property type="entry name" value="Ribosomal_uL5_bac-type"/>
</dbReference>
<evidence type="ECO:0000259" key="7">
    <source>
        <dbReference type="Pfam" id="PF14693"/>
    </source>
</evidence>
<dbReference type="InterPro" id="IPR020056">
    <property type="entry name" value="Rbsml_bL25/Gln-tRNA_synth_N"/>
</dbReference>
<dbReference type="InterPro" id="IPR037121">
    <property type="entry name" value="Ribosomal_bL25_C"/>
</dbReference>
<keyword evidence="3 5" id="KW-0689">Ribosomal protein</keyword>
<comment type="caution">
    <text evidence="8">The sequence shown here is derived from an EMBL/GenBank/DDBJ whole genome shotgun (WGS) entry which is preliminary data.</text>
</comment>
<dbReference type="Gene3D" id="2.40.240.10">
    <property type="entry name" value="Ribosomal Protein L25, Chain P"/>
    <property type="match status" value="1"/>
</dbReference>
<dbReference type="EMBL" id="NQJD01000002">
    <property type="protein sequence ID" value="TAA75985.1"/>
    <property type="molecule type" value="Genomic_DNA"/>
</dbReference>
<dbReference type="Pfam" id="PF14693">
    <property type="entry name" value="Ribosomal_TL5_C"/>
    <property type="match status" value="1"/>
</dbReference>
<comment type="subunit">
    <text evidence="5">Part of the 50S ribosomal subunit; part of the 5S rRNA/L5/L18/L25 subcomplex. Contacts the 5S rRNA. Binds to the 5S rRNA independently of L5 and L18.</text>
</comment>
<protein>
    <recommendedName>
        <fullName evidence="5">Large ribosomal subunit protein bL25</fullName>
    </recommendedName>
    <alternativeName>
        <fullName evidence="5">General stress protein CTC</fullName>
    </alternativeName>
</protein>
<gene>
    <name evidence="5" type="primary">rplY</name>
    <name evidence="5" type="synonym">ctc</name>
    <name evidence="8" type="ORF">CDV28_102108</name>
</gene>
<dbReference type="Gene3D" id="2.170.120.20">
    <property type="entry name" value="Ribosomal protein L25, beta domain"/>
    <property type="match status" value="1"/>
</dbReference>
<dbReference type="GO" id="GO:0003735">
    <property type="term" value="F:structural constituent of ribosome"/>
    <property type="evidence" value="ECO:0007669"/>
    <property type="project" value="InterPro"/>
</dbReference>
<organism evidence="8 9">
    <name type="scientific">Candidatus Electronema aureum</name>
    <dbReference type="NCBI Taxonomy" id="2005002"/>
    <lineage>
        <taxon>Bacteria</taxon>
        <taxon>Pseudomonadati</taxon>
        <taxon>Thermodesulfobacteriota</taxon>
        <taxon>Desulfobulbia</taxon>
        <taxon>Desulfobulbales</taxon>
        <taxon>Desulfobulbaceae</taxon>
        <taxon>Candidatus Electronema</taxon>
    </lineage>
</organism>
<dbReference type="HAMAP" id="MF_01334">
    <property type="entry name" value="Ribosomal_bL25_CTC"/>
    <property type="match status" value="1"/>
</dbReference>
<dbReference type="Proteomes" id="UP000316238">
    <property type="component" value="Unassembled WGS sequence"/>
</dbReference>
<reference evidence="8" key="1">
    <citation type="submission" date="2017-07" db="EMBL/GenBank/DDBJ databases">
        <title>The cable genome - Insights into the physiology and evolution of filamentous bacteria capable of sulfide oxidation via long distance electron transfer.</title>
        <authorList>
            <person name="Thorup C."/>
            <person name="Bjerg J.T."/>
            <person name="Schreiber L."/>
            <person name="Nielsen L.P."/>
            <person name="Kjeldsen K.U."/>
            <person name="Boesen T."/>
            <person name="Boggild A."/>
            <person name="Meysman F."/>
            <person name="Geelhoed J."/>
            <person name="Schramm A."/>
        </authorList>
    </citation>
    <scope>NUCLEOTIDE SEQUENCE [LARGE SCALE GENOMIC DNA]</scope>
    <source>
        <strain evidence="8">GS</strain>
    </source>
</reference>
<evidence type="ECO:0000256" key="2">
    <source>
        <dbReference type="ARBA" id="ARBA00022884"/>
    </source>
</evidence>
<keyword evidence="9" id="KW-1185">Reference proteome</keyword>
<feature type="domain" description="Large ribosomal subunit protein bL25 beta" evidence="7">
    <location>
        <begin position="102"/>
        <end position="181"/>
    </location>
</feature>
<keyword evidence="1 5" id="KW-0699">rRNA-binding</keyword>
<evidence type="ECO:0000313" key="8">
    <source>
        <dbReference type="EMBL" id="TAA75985.1"/>
    </source>
</evidence>
<dbReference type="CDD" id="cd00495">
    <property type="entry name" value="Ribosomal_L25_TL5_CTC"/>
    <property type="match status" value="1"/>
</dbReference>
<keyword evidence="4 5" id="KW-0687">Ribonucleoprotein</keyword>
<keyword evidence="2 5" id="KW-0694">RNA-binding</keyword>